<evidence type="ECO:0000313" key="2">
    <source>
        <dbReference type="Proteomes" id="UP000204644"/>
    </source>
</evidence>
<keyword evidence="2" id="KW-1185">Reference proteome</keyword>
<reference evidence="1 2" key="2">
    <citation type="journal article" date="2006" name="J. Gen. Virol.">
        <title>Genome sequence of an enhancin gene-rich nucleopolyhedrovirus (NPV) from Agrotis segetum: collinearity with Spodoptera exigua multiple NPV.</title>
        <authorList>
            <person name="Jakubowska A.K."/>
            <person name="Peters S.A."/>
            <person name="Ziemnicka J."/>
            <person name="Vlak J.M."/>
            <person name="van Oers M.M."/>
        </authorList>
    </citation>
    <scope>NUCLEOTIDE SEQUENCE [LARGE SCALE GENOMIC DNA]</scope>
</reference>
<organismHost>
    <name type="scientific">Lepidoptera</name>
    <name type="common">moths &amp; butterflies</name>
    <dbReference type="NCBI Taxonomy" id="7088"/>
</organismHost>
<dbReference type="EMBL" id="DQ123841">
    <property type="protein sequence ID" value="AAZ38288.1"/>
    <property type="molecule type" value="Genomic_DNA"/>
</dbReference>
<evidence type="ECO:0000313" key="1">
    <source>
        <dbReference type="EMBL" id="AAZ38288.1"/>
    </source>
</evidence>
<proteinExistence type="predicted"/>
<dbReference type="Proteomes" id="UP000204644">
    <property type="component" value="Segment"/>
</dbReference>
<protein>
    <submittedName>
        <fullName evidence="1">ORF-122</fullName>
    </submittedName>
</protein>
<dbReference type="GeneID" id="3974396"/>
<accession>Q287F0</accession>
<organism evidence="1 2">
    <name type="scientific">Agrotis segetum nuclear polyhedrosis virus</name>
    <name type="common">AsNPV</name>
    <dbReference type="NCBI Taxonomy" id="1962501"/>
    <lineage>
        <taxon>Viruses</taxon>
        <taxon>Viruses incertae sedis</taxon>
        <taxon>Naldaviricetes</taxon>
        <taxon>Lefavirales</taxon>
        <taxon>Baculoviridae</taxon>
        <taxon>Alphabaculovirus</taxon>
        <taxon>Alphabaculovirus agsegetum</taxon>
    </lineage>
</organism>
<dbReference type="OrthoDB" id="32375at10239"/>
<name>Q287F0_NPVAS</name>
<dbReference type="RefSeq" id="YP_529792.1">
    <property type="nucleotide sequence ID" value="NC_007921.1"/>
</dbReference>
<reference evidence="2" key="1">
    <citation type="journal article" date="2005" name="J. Invertebr. Pathol.">
        <title>Molecular characterization of Agrotis segetum nucleopolyhedrovirus from Poland.</title>
        <authorList>
            <person name="Jakubowska A."/>
            <person name="van Oers M.M."/>
            <person name="Ziemnicka J."/>
            <person name="Lipa J.J."/>
            <person name="Vlak J.M."/>
        </authorList>
    </citation>
    <scope>NUCLEOTIDE SEQUENCE [LARGE SCALE GENOMIC DNA]</scope>
</reference>
<sequence>MELVLCRNNTILESKRLVFDVSFKYGANIDAVPVSMYIGANQIGVLNRLNATRMDWGQWTFDKKDEARKFLSVALEYLLATMQAQLSTSFVEETDYRINRAELGPNRRASEERCMLFNMCRRILCDALKCCSI</sequence>
<dbReference type="KEGG" id="vg:3974396"/>